<name>A0A2P2QH58_RHIMU</name>
<dbReference type="AlphaFoldDB" id="A0A2P2QH58"/>
<accession>A0A2P2QH58</accession>
<dbReference type="EMBL" id="GGEC01085753">
    <property type="protein sequence ID" value="MBX66237.1"/>
    <property type="molecule type" value="Transcribed_RNA"/>
</dbReference>
<proteinExistence type="predicted"/>
<organism evidence="1">
    <name type="scientific">Rhizophora mucronata</name>
    <name type="common">Asiatic mangrove</name>
    <dbReference type="NCBI Taxonomy" id="61149"/>
    <lineage>
        <taxon>Eukaryota</taxon>
        <taxon>Viridiplantae</taxon>
        <taxon>Streptophyta</taxon>
        <taxon>Embryophyta</taxon>
        <taxon>Tracheophyta</taxon>
        <taxon>Spermatophyta</taxon>
        <taxon>Magnoliopsida</taxon>
        <taxon>eudicotyledons</taxon>
        <taxon>Gunneridae</taxon>
        <taxon>Pentapetalae</taxon>
        <taxon>rosids</taxon>
        <taxon>fabids</taxon>
        <taxon>Malpighiales</taxon>
        <taxon>Rhizophoraceae</taxon>
        <taxon>Rhizophora</taxon>
    </lineage>
</organism>
<reference evidence="1" key="1">
    <citation type="submission" date="2018-02" db="EMBL/GenBank/DDBJ databases">
        <title>Rhizophora mucronata_Transcriptome.</title>
        <authorList>
            <person name="Meera S.P."/>
            <person name="Sreeshan A."/>
            <person name="Augustine A."/>
        </authorList>
    </citation>
    <scope>NUCLEOTIDE SEQUENCE</scope>
    <source>
        <tissue evidence="1">Leaf</tissue>
    </source>
</reference>
<evidence type="ECO:0000313" key="1">
    <source>
        <dbReference type="EMBL" id="MBX66237.1"/>
    </source>
</evidence>
<protein>
    <submittedName>
        <fullName evidence="1">Uncharacterized protein</fullName>
    </submittedName>
</protein>
<sequence>MSTHTHARARNYVQSYLFIYLLSYFTCRHNNICCSLSSHLY</sequence>